<protein>
    <submittedName>
        <fullName evidence="6">HxlR family transcripitonal regulator</fullName>
    </submittedName>
    <submittedName>
        <fullName evidence="5">Transcriptional regulator, HxlR family</fullName>
    </submittedName>
</protein>
<keyword evidence="3" id="KW-0804">Transcription</keyword>
<dbReference type="AlphaFoldDB" id="D1NSI2"/>
<dbReference type="EMBL" id="ABXB03000001">
    <property type="protein sequence ID" value="EFA23634.1"/>
    <property type="molecule type" value="Genomic_DNA"/>
</dbReference>
<dbReference type="Proteomes" id="UP000003656">
    <property type="component" value="Unassembled WGS sequence"/>
</dbReference>
<proteinExistence type="predicted"/>
<dbReference type="InterPro" id="IPR036388">
    <property type="entry name" value="WH-like_DNA-bd_sf"/>
</dbReference>
<dbReference type="Pfam" id="PF01638">
    <property type="entry name" value="HxlR"/>
    <property type="match status" value="1"/>
</dbReference>
<dbReference type="PANTHER" id="PTHR33204">
    <property type="entry name" value="TRANSCRIPTIONAL REGULATOR, MARR FAMILY"/>
    <property type="match status" value="1"/>
</dbReference>
<dbReference type="InterPro" id="IPR036390">
    <property type="entry name" value="WH_DNA-bd_sf"/>
</dbReference>
<comment type="caution">
    <text evidence="5">The sequence shown here is derived from an EMBL/GenBank/DDBJ whole genome shotgun (WGS) entry which is preliminary data.</text>
</comment>
<reference evidence="5 7" key="1">
    <citation type="submission" date="2009-11" db="EMBL/GenBank/DDBJ databases">
        <authorList>
            <person name="Weinstock G."/>
            <person name="Sodergren E."/>
            <person name="Clifton S."/>
            <person name="Fulton L."/>
            <person name="Fulton B."/>
            <person name="Courtney L."/>
            <person name="Fronick C."/>
            <person name="Harrison M."/>
            <person name="Strong C."/>
            <person name="Farmer C."/>
            <person name="Delahaunty K."/>
            <person name="Markovic C."/>
            <person name="Hall O."/>
            <person name="Minx P."/>
            <person name="Tomlinson C."/>
            <person name="Mitreva M."/>
            <person name="Nelson J."/>
            <person name="Hou S."/>
            <person name="Wollam A."/>
            <person name="Pepin K.H."/>
            <person name="Johnson M."/>
            <person name="Bhonagiri V."/>
            <person name="Nash W.E."/>
            <person name="Warren W."/>
            <person name="Chinwalla A."/>
            <person name="Mardis E.R."/>
            <person name="Wilson R.K."/>
        </authorList>
    </citation>
    <scope>NUCLEOTIDE SEQUENCE [LARGE SCALE GENOMIC DNA]</scope>
    <source>
        <strain evidence="5 7">DSM 20093</strain>
    </source>
</reference>
<keyword evidence="1" id="KW-0805">Transcription regulation</keyword>
<dbReference type="SUPFAM" id="SSF46785">
    <property type="entry name" value="Winged helix' DNA-binding domain"/>
    <property type="match status" value="1"/>
</dbReference>
<organism evidence="5 7">
    <name type="scientific">Bifidobacterium gallicum DSM 20093 = LMG 11596</name>
    <dbReference type="NCBI Taxonomy" id="561180"/>
    <lineage>
        <taxon>Bacteria</taxon>
        <taxon>Bacillati</taxon>
        <taxon>Actinomycetota</taxon>
        <taxon>Actinomycetes</taxon>
        <taxon>Bifidobacteriales</taxon>
        <taxon>Bifidobacteriaceae</taxon>
        <taxon>Bifidobacterium</taxon>
    </lineage>
</organism>
<accession>D1NSI2</accession>
<evidence type="ECO:0000313" key="7">
    <source>
        <dbReference type="Proteomes" id="UP000003656"/>
    </source>
</evidence>
<dbReference type="EMBL" id="JGYW01000005">
    <property type="protein sequence ID" value="KFI58695.1"/>
    <property type="molecule type" value="Genomic_DNA"/>
</dbReference>
<dbReference type="Proteomes" id="UP000029074">
    <property type="component" value="Unassembled WGS sequence"/>
</dbReference>
<keyword evidence="8" id="KW-1185">Reference proteome</keyword>
<keyword evidence="2" id="KW-0238">DNA-binding</keyword>
<dbReference type="InterPro" id="IPR002577">
    <property type="entry name" value="HTH_HxlR"/>
</dbReference>
<dbReference type="GO" id="GO:0003677">
    <property type="term" value="F:DNA binding"/>
    <property type="evidence" value="ECO:0007669"/>
    <property type="project" value="UniProtKB-KW"/>
</dbReference>
<evidence type="ECO:0000256" key="2">
    <source>
        <dbReference type="ARBA" id="ARBA00023125"/>
    </source>
</evidence>
<gene>
    <name evidence="6" type="ORF">BGLCM_0988</name>
    <name evidence="5" type="ORF">BIFGAL_02739</name>
</gene>
<sequence>MRHLLFVSIYIFVCYNSDMADIDIFDKNCPTRFSLSVISGKWGMLIILALSRESLRFSEIVRTVGGISERMASQTLRYLERDGVVRRSVVQHAKPPQVYYRLTSLGRAFVTPLSDLVRIANDHVDELVYRRE</sequence>
<feature type="domain" description="HTH hxlR-type" evidence="4">
    <location>
        <begin position="29"/>
        <end position="128"/>
    </location>
</feature>
<reference evidence="6 8" key="2">
    <citation type="submission" date="2014-03" db="EMBL/GenBank/DDBJ databases">
        <title>Genomics of Bifidobacteria.</title>
        <authorList>
            <person name="Ventura M."/>
            <person name="Milani C."/>
            <person name="Lugli G.A."/>
        </authorList>
    </citation>
    <scope>NUCLEOTIDE SEQUENCE [LARGE SCALE GENOMIC DNA]</scope>
    <source>
        <strain evidence="6 8">LMG 11596</strain>
    </source>
</reference>
<dbReference type="PROSITE" id="PS51118">
    <property type="entry name" value="HTH_HXLR"/>
    <property type="match status" value="1"/>
</dbReference>
<dbReference type="STRING" id="561180.BIFGAL_02739"/>
<evidence type="ECO:0000313" key="5">
    <source>
        <dbReference type="EMBL" id="EFA23634.1"/>
    </source>
</evidence>
<evidence type="ECO:0000256" key="3">
    <source>
        <dbReference type="ARBA" id="ARBA00023163"/>
    </source>
</evidence>
<dbReference type="Gene3D" id="1.10.10.10">
    <property type="entry name" value="Winged helix-like DNA-binding domain superfamily/Winged helix DNA-binding domain"/>
    <property type="match status" value="1"/>
</dbReference>
<evidence type="ECO:0000313" key="6">
    <source>
        <dbReference type="EMBL" id="KFI58695.1"/>
    </source>
</evidence>
<evidence type="ECO:0000256" key="1">
    <source>
        <dbReference type="ARBA" id="ARBA00023015"/>
    </source>
</evidence>
<dbReference type="eggNOG" id="COG1733">
    <property type="taxonomic scope" value="Bacteria"/>
</dbReference>
<evidence type="ECO:0000259" key="4">
    <source>
        <dbReference type="PROSITE" id="PS51118"/>
    </source>
</evidence>
<name>D1NSI2_9BIFI</name>
<evidence type="ECO:0000313" key="8">
    <source>
        <dbReference type="Proteomes" id="UP000029074"/>
    </source>
</evidence>
<dbReference type="PANTHER" id="PTHR33204:SF37">
    <property type="entry name" value="HTH-TYPE TRANSCRIPTIONAL REGULATOR YODB"/>
    <property type="match status" value="1"/>
</dbReference>